<dbReference type="Proteomes" id="UP001557470">
    <property type="component" value="Unassembled WGS sequence"/>
</dbReference>
<dbReference type="InterPro" id="IPR002259">
    <property type="entry name" value="Eqnu_transpt"/>
</dbReference>
<protein>
    <submittedName>
        <fullName evidence="8">Uncharacterized protein</fullName>
    </submittedName>
</protein>
<evidence type="ECO:0000256" key="3">
    <source>
        <dbReference type="ARBA" id="ARBA00022448"/>
    </source>
</evidence>
<evidence type="ECO:0000256" key="4">
    <source>
        <dbReference type="ARBA" id="ARBA00022692"/>
    </source>
</evidence>
<evidence type="ECO:0000313" key="9">
    <source>
        <dbReference type="Proteomes" id="UP001557470"/>
    </source>
</evidence>
<name>A0ABD0XE45_UMBPY</name>
<proteinExistence type="inferred from homology"/>
<dbReference type="GO" id="GO:0022857">
    <property type="term" value="F:transmembrane transporter activity"/>
    <property type="evidence" value="ECO:0007669"/>
    <property type="project" value="UniProtKB-ARBA"/>
</dbReference>
<accession>A0ABD0XE45</accession>
<evidence type="ECO:0000256" key="2">
    <source>
        <dbReference type="ARBA" id="ARBA00007965"/>
    </source>
</evidence>
<gene>
    <name evidence="8" type="ORF">UPYG_G00131700</name>
</gene>
<keyword evidence="5 7" id="KW-1133">Transmembrane helix</keyword>
<comment type="caution">
    <text evidence="8">The sequence shown here is derived from an EMBL/GenBank/DDBJ whole genome shotgun (WGS) entry which is preliminary data.</text>
</comment>
<feature type="transmembrane region" description="Helical" evidence="7">
    <location>
        <begin position="56"/>
        <end position="81"/>
    </location>
</feature>
<reference evidence="8 9" key="1">
    <citation type="submission" date="2024-06" db="EMBL/GenBank/DDBJ databases">
        <authorList>
            <person name="Pan Q."/>
            <person name="Wen M."/>
            <person name="Jouanno E."/>
            <person name="Zahm M."/>
            <person name="Klopp C."/>
            <person name="Cabau C."/>
            <person name="Louis A."/>
            <person name="Berthelot C."/>
            <person name="Parey E."/>
            <person name="Roest Crollius H."/>
            <person name="Montfort J."/>
            <person name="Robinson-Rechavi M."/>
            <person name="Bouchez O."/>
            <person name="Lampietro C."/>
            <person name="Lopez Roques C."/>
            <person name="Donnadieu C."/>
            <person name="Postlethwait J."/>
            <person name="Bobe J."/>
            <person name="Verreycken H."/>
            <person name="Guiguen Y."/>
        </authorList>
    </citation>
    <scope>NUCLEOTIDE SEQUENCE [LARGE SCALE GENOMIC DNA]</scope>
    <source>
        <strain evidence="8">Up_M1</strain>
        <tissue evidence="8">Testis</tissue>
    </source>
</reference>
<keyword evidence="6 7" id="KW-0472">Membrane</keyword>
<evidence type="ECO:0000256" key="5">
    <source>
        <dbReference type="ARBA" id="ARBA00022989"/>
    </source>
</evidence>
<dbReference type="GO" id="GO:0015858">
    <property type="term" value="P:nucleoside transport"/>
    <property type="evidence" value="ECO:0007669"/>
    <property type="project" value="UniProtKB-ARBA"/>
</dbReference>
<evidence type="ECO:0000256" key="6">
    <source>
        <dbReference type="ARBA" id="ARBA00023136"/>
    </source>
</evidence>
<organism evidence="8 9">
    <name type="scientific">Umbra pygmaea</name>
    <name type="common">Eastern mudminnow</name>
    <dbReference type="NCBI Taxonomy" id="75934"/>
    <lineage>
        <taxon>Eukaryota</taxon>
        <taxon>Metazoa</taxon>
        <taxon>Chordata</taxon>
        <taxon>Craniata</taxon>
        <taxon>Vertebrata</taxon>
        <taxon>Euteleostomi</taxon>
        <taxon>Actinopterygii</taxon>
        <taxon>Neopterygii</taxon>
        <taxon>Teleostei</taxon>
        <taxon>Protacanthopterygii</taxon>
        <taxon>Esociformes</taxon>
        <taxon>Umbridae</taxon>
        <taxon>Umbra</taxon>
    </lineage>
</organism>
<evidence type="ECO:0000256" key="7">
    <source>
        <dbReference type="SAM" id="Phobius"/>
    </source>
</evidence>
<evidence type="ECO:0000256" key="1">
    <source>
        <dbReference type="ARBA" id="ARBA00004141"/>
    </source>
</evidence>
<keyword evidence="9" id="KW-1185">Reference proteome</keyword>
<comment type="subcellular location">
    <subcellularLocation>
        <location evidence="1">Membrane</location>
        <topology evidence="1">Multi-pass membrane protein</topology>
    </subcellularLocation>
</comment>
<dbReference type="PANTHER" id="PTHR10332:SF17">
    <property type="entry name" value="EQUILIBRATIVE NUCLEOSIDE TRANSPORTER 3"/>
    <property type="match status" value="1"/>
</dbReference>
<dbReference type="PRINTS" id="PR01130">
    <property type="entry name" value="DERENTRNSPRT"/>
</dbReference>
<evidence type="ECO:0000313" key="8">
    <source>
        <dbReference type="EMBL" id="KAL0983713.1"/>
    </source>
</evidence>
<keyword evidence="4 7" id="KW-0812">Transmembrane</keyword>
<keyword evidence="3" id="KW-0813">Transport</keyword>
<sequence length="82" mass="8990">MLCNFQPREHVQTVFFSYDLFPILFISLLGITNGYLGTLPMIYGPKVVPRDLAEPAGVVMSFFLTLGLAAGSAFSVLIVHII</sequence>
<feature type="transmembrane region" description="Helical" evidence="7">
    <location>
        <begin position="20"/>
        <end position="44"/>
    </location>
</feature>
<dbReference type="EMBL" id="JAGEUA010000004">
    <property type="protein sequence ID" value="KAL0983713.1"/>
    <property type="molecule type" value="Genomic_DNA"/>
</dbReference>
<dbReference type="GO" id="GO:0016020">
    <property type="term" value="C:membrane"/>
    <property type="evidence" value="ECO:0007669"/>
    <property type="project" value="UniProtKB-SubCell"/>
</dbReference>
<dbReference type="PANTHER" id="PTHR10332">
    <property type="entry name" value="EQUILIBRATIVE NUCLEOSIDE TRANSPORTER"/>
    <property type="match status" value="1"/>
</dbReference>
<dbReference type="Pfam" id="PF01733">
    <property type="entry name" value="Nucleoside_tran"/>
    <property type="match status" value="1"/>
</dbReference>
<comment type="similarity">
    <text evidence="2">Belongs to the SLC29A/ENT transporter (TC 2.A.57) family.</text>
</comment>
<dbReference type="AlphaFoldDB" id="A0ABD0XE45"/>